<comment type="caution">
    <text evidence="1">The sequence shown here is derived from an EMBL/GenBank/DDBJ whole genome shotgun (WGS) entry which is preliminary data.</text>
</comment>
<name>A0A835LLT8_9MAGN</name>
<proteinExistence type="predicted"/>
<organism evidence="1 2">
    <name type="scientific">Coptis chinensis</name>
    <dbReference type="NCBI Taxonomy" id="261450"/>
    <lineage>
        <taxon>Eukaryota</taxon>
        <taxon>Viridiplantae</taxon>
        <taxon>Streptophyta</taxon>
        <taxon>Embryophyta</taxon>
        <taxon>Tracheophyta</taxon>
        <taxon>Spermatophyta</taxon>
        <taxon>Magnoliopsida</taxon>
        <taxon>Ranunculales</taxon>
        <taxon>Ranunculaceae</taxon>
        <taxon>Coptidoideae</taxon>
        <taxon>Coptis</taxon>
    </lineage>
</organism>
<gene>
    <name evidence="1" type="ORF">IFM89_016373</name>
</gene>
<dbReference type="EMBL" id="JADFTS010000007">
    <property type="protein sequence ID" value="KAF9597232.1"/>
    <property type="molecule type" value="Genomic_DNA"/>
</dbReference>
<reference evidence="1 2" key="1">
    <citation type="submission" date="2020-10" db="EMBL/GenBank/DDBJ databases">
        <title>The Coptis chinensis genome and diversification of protoberbering-type alkaloids.</title>
        <authorList>
            <person name="Wang B."/>
            <person name="Shu S."/>
            <person name="Song C."/>
            <person name="Liu Y."/>
        </authorList>
    </citation>
    <scope>NUCLEOTIDE SEQUENCE [LARGE SCALE GENOMIC DNA]</scope>
    <source>
        <strain evidence="1">HL-2020</strain>
        <tissue evidence="1">Leaf</tissue>
    </source>
</reference>
<dbReference type="AlphaFoldDB" id="A0A835LLT8"/>
<protein>
    <submittedName>
        <fullName evidence="1">Uncharacterized protein</fullName>
    </submittedName>
</protein>
<dbReference type="Proteomes" id="UP000631114">
    <property type="component" value="Unassembled WGS sequence"/>
</dbReference>
<keyword evidence="2" id="KW-1185">Reference proteome</keyword>
<evidence type="ECO:0000313" key="2">
    <source>
        <dbReference type="Proteomes" id="UP000631114"/>
    </source>
</evidence>
<sequence length="101" mass="10757">MVQTQVPTAMVQTAIPLPSGYEQPGTAQAVIPSASYSAYPQAGTTYSPAYSAYVPAAVPVAPYPAQWQIPYAPFSVNKDRVGLPAGTPTRLNGYPHYIDKQ</sequence>
<accession>A0A835LLT8</accession>
<evidence type="ECO:0000313" key="1">
    <source>
        <dbReference type="EMBL" id="KAF9597232.1"/>
    </source>
</evidence>